<evidence type="ECO:0000313" key="2">
    <source>
        <dbReference type="EMBL" id="VVC25659.1"/>
    </source>
</evidence>
<sequence length="74" mass="7756">MNGLSSNSGAHADCGQKSLERGGRGSADAGSPWAQRYRGDFVPQEKADCQLHGSGHFAFNPVGDRLGLSAFCCL</sequence>
<dbReference type="Proteomes" id="UP000325440">
    <property type="component" value="Unassembled WGS sequence"/>
</dbReference>
<evidence type="ECO:0000313" key="3">
    <source>
        <dbReference type="Proteomes" id="UP000325440"/>
    </source>
</evidence>
<dbReference type="EMBL" id="CABPRJ010000017">
    <property type="protein sequence ID" value="VVC25659.1"/>
    <property type="molecule type" value="Genomic_DNA"/>
</dbReference>
<feature type="region of interest" description="Disordered" evidence="1">
    <location>
        <begin position="1"/>
        <end position="36"/>
    </location>
</feature>
<evidence type="ECO:0000256" key="1">
    <source>
        <dbReference type="SAM" id="MobiDB-lite"/>
    </source>
</evidence>
<protein>
    <submittedName>
        <fullName evidence="2">Uncharacterized protein</fullName>
    </submittedName>
</protein>
<organism evidence="2 3">
    <name type="scientific">Cinara cedri</name>
    <dbReference type="NCBI Taxonomy" id="506608"/>
    <lineage>
        <taxon>Eukaryota</taxon>
        <taxon>Metazoa</taxon>
        <taxon>Ecdysozoa</taxon>
        <taxon>Arthropoda</taxon>
        <taxon>Hexapoda</taxon>
        <taxon>Insecta</taxon>
        <taxon>Pterygota</taxon>
        <taxon>Neoptera</taxon>
        <taxon>Paraneoptera</taxon>
        <taxon>Hemiptera</taxon>
        <taxon>Sternorrhyncha</taxon>
        <taxon>Aphidomorpha</taxon>
        <taxon>Aphidoidea</taxon>
        <taxon>Aphididae</taxon>
        <taxon>Lachninae</taxon>
        <taxon>Cinara</taxon>
    </lineage>
</organism>
<gene>
    <name evidence="2" type="ORF">CINCED_3A006062</name>
</gene>
<keyword evidence="3" id="KW-1185">Reference proteome</keyword>
<dbReference type="AlphaFoldDB" id="A0A5E4M1F6"/>
<reference evidence="2 3" key="1">
    <citation type="submission" date="2019-08" db="EMBL/GenBank/DDBJ databases">
        <authorList>
            <person name="Alioto T."/>
            <person name="Alioto T."/>
            <person name="Gomez Garrido J."/>
        </authorList>
    </citation>
    <scope>NUCLEOTIDE SEQUENCE [LARGE SCALE GENOMIC DNA]</scope>
</reference>
<name>A0A5E4M1F6_9HEMI</name>
<proteinExistence type="predicted"/>
<accession>A0A5E4M1F6</accession>